<dbReference type="Proteomes" id="UP001316803">
    <property type="component" value="Unassembled WGS sequence"/>
</dbReference>
<dbReference type="Pfam" id="PF00010">
    <property type="entry name" value="HLH"/>
    <property type="match status" value="1"/>
</dbReference>
<sequence length="425" mass="48443">MPFRHLLFNRRNGAPQRPPDQQPVSLESQRYFSLDNEFPQASYNNEWSDAQNYTAQSTPLAAYDQQQMTHNPQLMKQQTLAYNQPFDHTSMFPYNTVNGVPYQNSPYDFDSHSLQYSSDMMDTDGSSISQGSVHSSMSSTTHLDVMLDDDVNGMHSLSRKPSVISNYSSYGSETQSEKLCPLITGQVHKCAPEICGPSAPCLQYVNDEVVVPPIEECVPELKRRSSSNPFQQDQNQPTDFTTPHNSPPRQRQRREQTDSTSSVNPAQTLQTPPADDEKKVKATRTRRTITKSATTDDVPLSKQTKKSRARQAHSLVERKYRENLNAKIQELHVTLQKTHFGKPCSHTSSRHHTHSPDEDEDDADDLDSRSSKVKKSDVLIEAMNYVHSTEMELRRKDEEISQLHDRIKMMETWMRTGSMGQRGMM</sequence>
<protein>
    <recommendedName>
        <fullName evidence="2">BHLH domain-containing protein</fullName>
    </recommendedName>
</protein>
<comment type="caution">
    <text evidence="3">The sequence shown here is derived from an EMBL/GenBank/DDBJ whole genome shotgun (WGS) entry which is preliminary data.</text>
</comment>
<gene>
    <name evidence="3" type="ORF">OHC33_010325</name>
</gene>
<dbReference type="Gene3D" id="4.10.280.10">
    <property type="entry name" value="Helix-loop-helix DNA-binding domain"/>
    <property type="match status" value="1"/>
</dbReference>
<keyword evidence="4" id="KW-1185">Reference proteome</keyword>
<feature type="region of interest" description="Disordered" evidence="1">
    <location>
        <begin position="221"/>
        <end position="316"/>
    </location>
</feature>
<dbReference type="GO" id="GO:0046983">
    <property type="term" value="F:protein dimerization activity"/>
    <property type="evidence" value="ECO:0007669"/>
    <property type="project" value="InterPro"/>
</dbReference>
<feature type="region of interest" description="Disordered" evidence="1">
    <location>
        <begin position="339"/>
        <end position="372"/>
    </location>
</feature>
<dbReference type="AlphaFoldDB" id="A0AAN8I1D3"/>
<name>A0AAN8I1D3_9EURO</name>
<evidence type="ECO:0000313" key="4">
    <source>
        <dbReference type="Proteomes" id="UP001316803"/>
    </source>
</evidence>
<dbReference type="InterPro" id="IPR011598">
    <property type="entry name" value="bHLH_dom"/>
</dbReference>
<evidence type="ECO:0000313" key="3">
    <source>
        <dbReference type="EMBL" id="KAK5948722.1"/>
    </source>
</evidence>
<feature type="compositionally biased region" description="Polar residues" evidence="1">
    <location>
        <begin position="226"/>
        <end position="249"/>
    </location>
</feature>
<accession>A0AAN8I1D3</accession>
<feature type="compositionally biased region" description="Polar residues" evidence="1">
    <location>
        <begin position="258"/>
        <end position="271"/>
    </location>
</feature>
<evidence type="ECO:0000256" key="1">
    <source>
        <dbReference type="SAM" id="MobiDB-lite"/>
    </source>
</evidence>
<dbReference type="EMBL" id="JAKLMC020000044">
    <property type="protein sequence ID" value="KAK5948722.1"/>
    <property type="molecule type" value="Genomic_DNA"/>
</dbReference>
<evidence type="ECO:0000259" key="2">
    <source>
        <dbReference type="PROSITE" id="PS50888"/>
    </source>
</evidence>
<dbReference type="InterPro" id="IPR036638">
    <property type="entry name" value="HLH_DNA-bd_sf"/>
</dbReference>
<dbReference type="PANTHER" id="PTHR47336">
    <property type="entry name" value="TRANSCRIPTION FACTOR HMS1-RELATED"/>
    <property type="match status" value="1"/>
</dbReference>
<reference evidence="3 4" key="1">
    <citation type="submission" date="2022-12" db="EMBL/GenBank/DDBJ databases">
        <title>Genomic features and morphological characterization of a novel Knufia sp. strain isolated from spacecraft assembly facility.</title>
        <authorList>
            <person name="Teixeira M."/>
            <person name="Chander A.M."/>
            <person name="Stajich J.E."/>
            <person name="Venkateswaran K."/>
        </authorList>
    </citation>
    <scope>NUCLEOTIDE SEQUENCE [LARGE SCALE GENOMIC DNA]</scope>
    <source>
        <strain evidence="3 4">FJI-L2-BK-P2</strain>
    </source>
</reference>
<dbReference type="PROSITE" id="PS50888">
    <property type="entry name" value="BHLH"/>
    <property type="match status" value="1"/>
</dbReference>
<feature type="domain" description="BHLH" evidence="2">
    <location>
        <begin position="308"/>
        <end position="389"/>
    </location>
</feature>
<dbReference type="InterPro" id="IPR052099">
    <property type="entry name" value="Regulatory_TF_Diverse"/>
</dbReference>
<organism evidence="3 4">
    <name type="scientific">Knufia fluminis</name>
    <dbReference type="NCBI Taxonomy" id="191047"/>
    <lineage>
        <taxon>Eukaryota</taxon>
        <taxon>Fungi</taxon>
        <taxon>Dikarya</taxon>
        <taxon>Ascomycota</taxon>
        <taxon>Pezizomycotina</taxon>
        <taxon>Eurotiomycetes</taxon>
        <taxon>Chaetothyriomycetidae</taxon>
        <taxon>Chaetothyriales</taxon>
        <taxon>Trichomeriaceae</taxon>
        <taxon>Knufia</taxon>
    </lineage>
</organism>
<dbReference type="SUPFAM" id="SSF47459">
    <property type="entry name" value="HLH, helix-loop-helix DNA-binding domain"/>
    <property type="match status" value="1"/>
</dbReference>
<dbReference type="PANTHER" id="PTHR47336:SF2">
    <property type="entry name" value="TRANSCRIPTION FACTOR HMS1-RELATED"/>
    <property type="match status" value="1"/>
</dbReference>
<proteinExistence type="predicted"/>